<reference evidence="1 2" key="1">
    <citation type="submission" date="2020-11" db="EMBL/GenBank/DDBJ databases">
        <title>WGS of Herminiimonas contaminans strain Marseille-Q4544 isolated from planarians Schmidtea mediterranea.</title>
        <authorList>
            <person name="Kangale L."/>
        </authorList>
    </citation>
    <scope>NUCLEOTIDE SEQUENCE [LARGE SCALE GENOMIC DNA]</scope>
    <source>
        <strain evidence="1 2">Marseille-Q4544</strain>
    </source>
</reference>
<sequence length="110" mass="12331">MKTRIEISGCFPVLNSLNEQQFINAIEPRFIDIRNPVSGLQIDLFGKVSGLEILREQGLVIAEIEIPDDYLTRHKLQQDQLEQVLVARVSKLRHPATGAMAPVEARLAAK</sequence>
<keyword evidence="2" id="KW-1185">Reference proteome</keyword>
<dbReference type="RefSeq" id="WP_195876020.1">
    <property type="nucleotide sequence ID" value="NZ_JADOEL010000012.1"/>
</dbReference>
<name>A0ABS0EVC9_9BURK</name>
<dbReference type="EMBL" id="JADOEL010000012">
    <property type="protein sequence ID" value="MBF8178808.1"/>
    <property type="molecule type" value="Genomic_DNA"/>
</dbReference>
<evidence type="ECO:0000313" key="1">
    <source>
        <dbReference type="EMBL" id="MBF8178808.1"/>
    </source>
</evidence>
<evidence type="ECO:0000313" key="2">
    <source>
        <dbReference type="Proteomes" id="UP000657372"/>
    </source>
</evidence>
<comment type="caution">
    <text evidence="1">The sequence shown here is derived from an EMBL/GenBank/DDBJ whole genome shotgun (WGS) entry which is preliminary data.</text>
</comment>
<organism evidence="1 2">
    <name type="scientific">Herminiimonas contaminans</name>
    <dbReference type="NCBI Taxonomy" id="1111140"/>
    <lineage>
        <taxon>Bacteria</taxon>
        <taxon>Pseudomonadati</taxon>
        <taxon>Pseudomonadota</taxon>
        <taxon>Betaproteobacteria</taxon>
        <taxon>Burkholderiales</taxon>
        <taxon>Oxalobacteraceae</taxon>
        <taxon>Herminiimonas</taxon>
    </lineage>
</organism>
<proteinExistence type="predicted"/>
<gene>
    <name evidence="1" type="ORF">IXC47_14055</name>
</gene>
<protein>
    <submittedName>
        <fullName evidence="1">Uncharacterized protein</fullName>
    </submittedName>
</protein>
<dbReference type="Proteomes" id="UP000657372">
    <property type="component" value="Unassembled WGS sequence"/>
</dbReference>
<accession>A0ABS0EVC9</accession>